<accession>A0A0R1XMT1</accession>
<dbReference type="PATRIC" id="fig|1423734.3.peg.1496"/>
<feature type="transmembrane region" description="Helical" evidence="6">
    <location>
        <begin position="109"/>
        <end position="126"/>
    </location>
</feature>
<dbReference type="AlphaFoldDB" id="A0A0R1XMT1"/>
<proteinExistence type="predicted"/>
<name>A0A0R1XMT1_9LACO</name>
<feature type="transmembrane region" description="Helical" evidence="6">
    <location>
        <begin position="64"/>
        <end position="89"/>
    </location>
</feature>
<reference evidence="7 8" key="1">
    <citation type="journal article" date="2015" name="Genome Announc.">
        <title>Expanding the biotechnology potential of lactobacilli through comparative genomics of 213 strains and associated genera.</title>
        <authorList>
            <person name="Sun Z."/>
            <person name="Harris H.M."/>
            <person name="McCann A."/>
            <person name="Guo C."/>
            <person name="Argimon S."/>
            <person name="Zhang W."/>
            <person name="Yang X."/>
            <person name="Jeffery I.B."/>
            <person name="Cooney J.C."/>
            <person name="Kagawa T.F."/>
            <person name="Liu W."/>
            <person name="Song Y."/>
            <person name="Salvetti E."/>
            <person name="Wrobel A."/>
            <person name="Rasinkangas P."/>
            <person name="Parkhill J."/>
            <person name="Rea M.C."/>
            <person name="O'Sullivan O."/>
            <person name="Ritari J."/>
            <person name="Douillard F.P."/>
            <person name="Paul Ross R."/>
            <person name="Yang R."/>
            <person name="Briner A.E."/>
            <person name="Felis G.E."/>
            <person name="de Vos W.M."/>
            <person name="Barrangou R."/>
            <person name="Klaenhammer T.R."/>
            <person name="Caufield P.W."/>
            <person name="Cui Y."/>
            <person name="Zhang H."/>
            <person name="O'Toole P.W."/>
        </authorList>
    </citation>
    <scope>NUCLEOTIDE SEQUENCE [LARGE SCALE GENOMIC DNA]</scope>
    <source>
        <strain evidence="7 8">DSM 18527</strain>
    </source>
</reference>
<feature type="transmembrane region" description="Helical" evidence="6">
    <location>
        <begin position="167"/>
        <end position="193"/>
    </location>
</feature>
<dbReference type="InterPro" id="IPR003339">
    <property type="entry name" value="ABC/ECF_trnsptr_transmembrane"/>
</dbReference>
<evidence type="ECO:0000256" key="4">
    <source>
        <dbReference type="ARBA" id="ARBA00022989"/>
    </source>
</evidence>
<evidence type="ECO:0000313" key="7">
    <source>
        <dbReference type="EMBL" id="KRM30917.1"/>
    </source>
</evidence>
<sequence length="271" mass="31470">MNASIELPNWLQQNQSVTNPSTKKHVYNPLNKNLGWLQHLLTQLNAPQNIHQTQQQPWLQVVNLGIMILLLSLAQKPLLIWLLALVWLVRLYRLSALQLYQFAKRLGQMSVFSVLFILPSCFLNSWSLGLWLLFKTVLILGQVALFLQEITWVDFIKALRQLHVPPLFVLALSITIKYCHILATYLVQVLWAIELRRATSVPTPFYQTAKIMGRLYLTSKRYVLAVYEAMTLRGYHGQTTKVEHLALSKHDWRILGLDLSLIMMYCLVWSY</sequence>
<keyword evidence="4 6" id="KW-1133">Transmembrane helix</keyword>
<evidence type="ECO:0000313" key="8">
    <source>
        <dbReference type="Proteomes" id="UP000051236"/>
    </source>
</evidence>
<dbReference type="Proteomes" id="UP000051236">
    <property type="component" value="Unassembled WGS sequence"/>
</dbReference>
<dbReference type="PANTHER" id="PTHR34857">
    <property type="entry name" value="SLL0384 PROTEIN"/>
    <property type="match status" value="1"/>
</dbReference>
<keyword evidence="5 6" id="KW-0472">Membrane</keyword>
<evidence type="ECO:0000256" key="6">
    <source>
        <dbReference type="SAM" id="Phobius"/>
    </source>
</evidence>
<dbReference type="Pfam" id="PF02361">
    <property type="entry name" value="CbiQ"/>
    <property type="match status" value="1"/>
</dbReference>
<evidence type="ECO:0000256" key="2">
    <source>
        <dbReference type="ARBA" id="ARBA00022475"/>
    </source>
</evidence>
<dbReference type="GO" id="GO:0005886">
    <property type="term" value="C:plasma membrane"/>
    <property type="evidence" value="ECO:0007669"/>
    <property type="project" value="UniProtKB-ARBA"/>
</dbReference>
<dbReference type="RefSeq" id="WP_057002955.1">
    <property type="nucleotide sequence ID" value="NZ_AZGA01000087.1"/>
</dbReference>
<protein>
    <recommendedName>
        <fullName evidence="9">Cobalt transport protein</fullName>
    </recommendedName>
</protein>
<evidence type="ECO:0000256" key="5">
    <source>
        <dbReference type="ARBA" id="ARBA00023136"/>
    </source>
</evidence>
<comment type="subcellular location">
    <subcellularLocation>
        <location evidence="1">Membrane</location>
        <topology evidence="1">Multi-pass membrane protein</topology>
    </subcellularLocation>
</comment>
<keyword evidence="2" id="KW-1003">Cell membrane</keyword>
<keyword evidence="3 6" id="KW-0812">Transmembrane</keyword>
<dbReference type="eggNOG" id="COG0619">
    <property type="taxonomic scope" value="Bacteria"/>
</dbReference>
<dbReference type="EMBL" id="AZGA01000087">
    <property type="protein sequence ID" value="KRM30917.1"/>
    <property type="molecule type" value="Genomic_DNA"/>
</dbReference>
<dbReference type="PANTHER" id="PTHR34857:SF2">
    <property type="entry name" value="SLL0384 PROTEIN"/>
    <property type="match status" value="1"/>
</dbReference>
<gene>
    <name evidence="7" type="ORF">FC83_GL001478</name>
</gene>
<comment type="caution">
    <text evidence="7">The sequence shown here is derived from an EMBL/GenBank/DDBJ whole genome shotgun (WGS) entry which is preliminary data.</text>
</comment>
<keyword evidence="8" id="KW-1185">Reference proteome</keyword>
<evidence type="ECO:0000256" key="1">
    <source>
        <dbReference type="ARBA" id="ARBA00004141"/>
    </source>
</evidence>
<dbReference type="STRING" id="1423734.FC83_GL001478"/>
<evidence type="ECO:0008006" key="9">
    <source>
        <dbReference type="Google" id="ProtNLM"/>
    </source>
</evidence>
<evidence type="ECO:0000256" key="3">
    <source>
        <dbReference type="ARBA" id="ARBA00022692"/>
    </source>
</evidence>
<dbReference type="InterPro" id="IPR051611">
    <property type="entry name" value="ECF_transporter_component"/>
</dbReference>
<organism evidence="7 8">
    <name type="scientific">Agrilactobacillus composti DSM 18527 = JCM 14202</name>
    <dbReference type="NCBI Taxonomy" id="1423734"/>
    <lineage>
        <taxon>Bacteria</taxon>
        <taxon>Bacillati</taxon>
        <taxon>Bacillota</taxon>
        <taxon>Bacilli</taxon>
        <taxon>Lactobacillales</taxon>
        <taxon>Lactobacillaceae</taxon>
        <taxon>Agrilactobacillus</taxon>
    </lineage>
</organism>
<dbReference type="CDD" id="cd16914">
    <property type="entry name" value="EcfT"/>
    <property type="match status" value="1"/>
</dbReference>